<gene>
    <name evidence="5" type="ORF">GOP47_0006123</name>
</gene>
<evidence type="ECO:0000259" key="4">
    <source>
        <dbReference type="Pfam" id="PF23276"/>
    </source>
</evidence>
<dbReference type="AlphaFoldDB" id="A0A9D4V351"/>
<keyword evidence="1" id="KW-0677">Repeat</keyword>
<evidence type="ECO:0000313" key="5">
    <source>
        <dbReference type="EMBL" id="KAI5078452.1"/>
    </source>
</evidence>
<evidence type="ECO:0000256" key="1">
    <source>
        <dbReference type="ARBA" id="ARBA00022737"/>
    </source>
</evidence>
<reference evidence="5" key="1">
    <citation type="submission" date="2021-01" db="EMBL/GenBank/DDBJ databases">
        <title>Adiantum capillus-veneris genome.</title>
        <authorList>
            <person name="Fang Y."/>
            <person name="Liao Q."/>
        </authorList>
    </citation>
    <scope>NUCLEOTIDE SEQUENCE</scope>
    <source>
        <strain evidence="5">H3</strain>
        <tissue evidence="5">Leaf</tissue>
    </source>
</reference>
<organism evidence="5 6">
    <name type="scientific">Adiantum capillus-veneris</name>
    <name type="common">Maidenhair fern</name>
    <dbReference type="NCBI Taxonomy" id="13818"/>
    <lineage>
        <taxon>Eukaryota</taxon>
        <taxon>Viridiplantae</taxon>
        <taxon>Streptophyta</taxon>
        <taxon>Embryophyta</taxon>
        <taxon>Tracheophyta</taxon>
        <taxon>Polypodiopsida</taxon>
        <taxon>Polypodiidae</taxon>
        <taxon>Polypodiales</taxon>
        <taxon>Pteridineae</taxon>
        <taxon>Pteridaceae</taxon>
        <taxon>Vittarioideae</taxon>
        <taxon>Adiantum</taxon>
    </lineage>
</organism>
<comment type="caution">
    <text evidence="5">The sequence shown here is derived from an EMBL/GenBank/DDBJ whole genome shotgun (WGS) entry which is preliminary data.</text>
</comment>
<dbReference type="EMBL" id="JABFUD020000006">
    <property type="protein sequence ID" value="KAI5078452.1"/>
    <property type="molecule type" value="Genomic_DNA"/>
</dbReference>
<name>A0A9D4V351_ADICA</name>
<protein>
    <recommendedName>
        <fullName evidence="7">Leucine-rich PPR motif-containing protein, mitochondrial</fullName>
    </recommendedName>
</protein>
<dbReference type="Pfam" id="PF23276">
    <property type="entry name" value="TPR_24"/>
    <property type="match status" value="1"/>
</dbReference>
<dbReference type="NCBIfam" id="TIGR00756">
    <property type="entry name" value="PPR"/>
    <property type="match status" value="2"/>
</dbReference>
<dbReference type="OrthoDB" id="185373at2759"/>
<keyword evidence="6" id="KW-1185">Reference proteome</keyword>
<feature type="repeat" description="PPR" evidence="2">
    <location>
        <begin position="324"/>
        <end position="358"/>
    </location>
</feature>
<proteinExistence type="predicted"/>
<sequence length="780" mass="87906">MRGCRTVLSARHQLLVRKFSAPTASVNLDWHELFEGLFGKSLPTRSNEKQPIGSATFLTDIFKKAVHNKAAKNKSSQQRLSIEDLQLFDDVGLPPVFQHLIKDLSVDHAVLLCTKLPANYLNAGINTLISLLLERVQQNDADVTDQGVLTDRIFKLVELSKGRNCSLSEETRQRLLKWLPNSGNTLMCHNILQDLPQAKDREKITNDLSIAFDLVDRNYVLDAECRKIRGLPNTFDKVDSTDFTTKTRLLGVFYALGKSASTGKGKDTFIVLEKLQLKGMPEDDLREMIDSFTKGFMEIHPNSRDIRRGVEVFKRITQSLKLNTVASYNMLISHCANHGEIDLCIDLIQTMKVRGLEPCASSYEPLIMFFAKTLEIFKAEDILHVMKLSGMQPSVKSYESLIGAHAKADNFVRAFNLIEDIPCEDLTAQAYTPIIHAYGMKGQVLQALSVLQKMKRKNVKPVGANFSSLIHACALRKNSKGAEKVFDLYSKEYQCSEADKQKVMAAMLRVYAGCGDSEQLKKMMASTDINVLATRKAKSSILKGFSETGRNEEALRVYNEIRNEGGYPEPMEFRTLLQSLGNAGELDQLLALFEPFRKLVQGRSRVIQEEMMSVACSHIVHALISHNHLEGALIFLQKVQLEDAGDVETLCSKVFIEGEIAVPNRVHLSLKDKLQFLEAMREKLRIQPTRLAYESLLQSCAKEKDAYHAEAVLLMMRSDRLQLNMFTYMIILRIIVSTGDKEKVTVLLSEMNQTMQVNGLADKHVKMIIKKILKSGNFDY</sequence>
<evidence type="ECO:0008006" key="7">
    <source>
        <dbReference type="Google" id="ProtNLM"/>
    </source>
</evidence>
<feature type="domain" description="Pentatricopeptide repeat-containing protein-mitochondrial" evidence="4">
    <location>
        <begin position="333"/>
        <end position="415"/>
    </location>
</feature>
<dbReference type="Gene3D" id="1.25.40.10">
    <property type="entry name" value="Tetratricopeptide repeat domain"/>
    <property type="match status" value="3"/>
</dbReference>
<feature type="domain" description="PROP1-like PPR" evidence="3">
    <location>
        <begin position="443"/>
        <end position="603"/>
    </location>
</feature>
<feature type="repeat" description="PPR" evidence="2">
    <location>
        <begin position="534"/>
        <end position="568"/>
    </location>
</feature>
<dbReference type="Proteomes" id="UP000886520">
    <property type="component" value="Chromosome 6"/>
</dbReference>
<accession>A0A9D4V351</accession>
<dbReference type="InterPro" id="IPR011990">
    <property type="entry name" value="TPR-like_helical_dom_sf"/>
</dbReference>
<evidence type="ECO:0000256" key="2">
    <source>
        <dbReference type="PROSITE-ProRule" id="PRU00708"/>
    </source>
</evidence>
<dbReference type="InterPro" id="IPR002885">
    <property type="entry name" value="PPR_rpt"/>
</dbReference>
<dbReference type="Pfam" id="PF17177">
    <property type="entry name" value="PPR_long"/>
    <property type="match status" value="1"/>
</dbReference>
<dbReference type="PANTHER" id="PTHR47262:SF1">
    <property type="entry name" value="OS02G0132600 PROTEIN"/>
    <property type="match status" value="1"/>
</dbReference>
<dbReference type="InterPro" id="IPR057027">
    <property type="entry name" value="TPR_mt"/>
</dbReference>
<dbReference type="PANTHER" id="PTHR47262">
    <property type="entry name" value="OS02G0132600 PROTEIN"/>
    <property type="match status" value="1"/>
</dbReference>
<dbReference type="PROSITE" id="PS51375">
    <property type="entry name" value="PPR"/>
    <property type="match status" value="3"/>
</dbReference>
<dbReference type="InterPro" id="IPR033443">
    <property type="entry name" value="PROP1-like_PPR_dom"/>
</dbReference>
<evidence type="ECO:0000259" key="3">
    <source>
        <dbReference type="Pfam" id="PF17177"/>
    </source>
</evidence>
<feature type="repeat" description="PPR" evidence="2">
    <location>
        <begin position="427"/>
        <end position="461"/>
    </location>
</feature>
<evidence type="ECO:0000313" key="6">
    <source>
        <dbReference type="Proteomes" id="UP000886520"/>
    </source>
</evidence>